<dbReference type="Pfam" id="PF23562">
    <property type="entry name" value="AMP-binding_C_3"/>
    <property type="match status" value="1"/>
</dbReference>
<dbReference type="EMBL" id="BPQB01000003">
    <property type="protein sequence ID" value="GJE85768.1"/>
    <property type="molecule type" value="Genomic_DNA"/>
</dbReference>
<dbReference type="Proteomes" id="UP000703269">
    <property type="component" value="Unassembled WGS sequence"/>
</dbReference>
<name>A0A9P3L993_9APHY</name>
<dbReference type="InterPro" id="IPR042099">
    <property type="entry name" value="ANL_N_sf"/>
</dbReference>
<dbReference type="GO" id="GO:0031956">
    <property type="term" value="F:medium-chain fatty acid-CoA ligase activity"/>
    <property type="evidence" value="ECO:0007669"/>
    <property type="project" value="TreeGrafter"/>
</dbReference>
<dbReference type="Pfam" id="PF00501">
    <property type="entry name" value="AMP-binding"/>
    <property type="match status" value="1"/>
</dbReference>
<comment type="caution">
    <text evidence="3">The sequence shown here is derived from an EMBL/GenBank/DDBJ whole genome shotgun (WGS) entry which is preliminary data.</text>
</comment>
<dbReference type="OrthoDB" id="429813at2759"/>
<feature type="domain" description="AMP-dependent synthetase/ligase" evidence="2">
    <location>
        <begin position="33"/>
        <end position="329"/>
    </location>
</feature>
<dbReference type="PANTHER" id="PTHR43201">
    <property type="entry name" value="ACYL-COA SYNTHETASE"/>
    <property type="match status" value="1"/>
</dbReference>
<evidence type="ECO:0000313" key="3">
    <source>
        <dbReference type="EMBL" id="GJE85768.1"/>
    </source>
</evidence>
<dbReference type="PANTHER" id="PTHR43201:SF8">
    <property type="entry name" value="ACYL-COA SYNTHETASE FAMILY MEMBER 3"/>
    <property type="match status" value="1"/>
</dbReference>
<accession>A0A9P3L993</accession>
<sequence>MSFRTHISVLDKAATLHASRPVFRVPKLKHDSEQVEEWDTVTYSRFASDVERYAKYWTKLLDGIALRSVVALWLGGMTYIDVLHIYGIFKAGFIPQLFSLRLPNPDVVNELLQKAGAKALIYDPSYESAAPTFSVPVYPAPFTELPDVDDVVLPSTSFTPTDDDVAMVFHTSGSTSGSPKLVRCTYKWLDCIVSKGYIFSIPKDEARQDVTVWMGSMCHIGQTCMLIGSLQHGSCVIQPTKIAFSSDELIDMITRCGLNRLNQFATFLATHLKHSRQDAKLLALMQGLDEVLYSGLALAAEEERWAYEKGIRLTNLFGNTECGAMLLSVGGNGPDARWLRPIPGTDYGFFPIADGTEGDAPANANAQLCELVILAQSGDCPDAALRAADGHYHTGDLFQAAPGPAGAGAWVARGRNDDWIKSENSLRCDTRAIEDNVRQTCGDLVEHCVVVGNGRPSPALFVEARAGLAPEQVRRDILRRTRHFHARRYLHERVTAPELVFVVAPGTLPRTATKGNIRRRAVEDKFQAELDKAYGVRS</sequence>
<proteinExistence type="inferred from homology"/>
<keyword evidence="4" id="KW-1185">Reference proteome</keyword>
<evidence type="ECO:0000256" key="1">
    <source>
        <dbReference type="ARBA" id="ARBA00006432"/>
    </source>
</evidence>
<keyword evidence="3" id="KW-0436">Ligase</keyword>
<comment type="similarity">
    <text evidence="1">Belongs to the ATP-dependent AMP-binding enzyme family.</text>
</comment>
<dbReference type="SUPFAM" id="SSF56801">
    <property type="entry name" value="Acetyl-CoA synthetase-like"/>
    <property type="match status" value="1"/>
</dbReference>
<protein>
    <submittedName>
        <fullName evidence="3">Acyl--CoA ligase</fullName>
    </submittedName>
</protein>
<gene>
    <name evidence="3" type="ORF">PsYK624_018470</name>
</gene>
<organism evidence="3 4">
    <name type="scientific">Phanerochaete sordida</name>
    <dbReference type="NCBI Taxonomy" id="48140"/>
    <lineage>
        <taxon>Eukaryota</taxon>
        <taxon>Fungi</taxon>
        <taxon>Dikarya</taxon>
        <taxon>Basidiomycota</taxon>
        <taxon>Agaricomycotina</taxon>
        <taxon>Agaricomycetes</taxon>
        <taxon>Polyporales</taxon>
        <taxon>Phanerochaetaceae</taxon>
        <taxon>Phanerochaete</taxon>
    </lineage>
</organism>
<dbReference type="Gene3D" id="3.40.50.12780">
    <property type="entry name" value="N-terminal domain of ligase-like"/>
    <property type="match status" value="1"/>
</dbReference>
<dbReference type="InterPro" id="IPR000873">
    <property type="entry name" value="AMP-dep_synth/lig_dom"/>
</dbReference>
<dbReference type="AlphaFoldDB" id="A0A9P3L993"/>
<reference evidence="3 4" key="1">
    <citation type="submission" date="2021-08" db="EMBL/GenBank/DDBJ databases">
        <title>Draft Genome Sequence of Phanerochaete sordida strain YK-624.</title>
        <authorList>
            <person name="Mori T."/>
            <person name="Dohra H."/>
            <person name="Suzuki T."/>
            <person name="Kawagishi H."/>
            <person name="Hirai H."/>
        </authorList>
    </citation>
    <scope>NUCLEOTIDE SEQUENCE [LARGE SCALE GENOMIC DNA]</scope>
    <source>
        <strain evidence="3 4">YK-624</strain>
    </source>
</reference>
<dbReference type="GO" id="GO:0006631">
    <property type="term" value="P:fatty acid metabolic process"/>
    <property type="evidence" value="ECO:0007669"/>
    <property type="project" value="TreeGrafter"/>
</dbReference>
<evidence type="ECO:0000313" key="4">
    <source>
        <dbReference type="Proteomes" id="UP000703269"/>
    </source>
</evidence>
<evidence type="ECO:0000259" key="2">
    <source>
        <dbReference type="Pfam" id="PF00501"/>
    </source>
</evidence>